<evidence type="ECO:0000313" key="1">
    <source>
        <dbReference type="EMBL" id="SQA94457.1"/>
    </source>
</evidence>
<gene>
    <name evidence="1" type="ORF">NCTC11546_02631</name>
</gene>
<protein>
    <submittedName>
        <fullName evidence="1">Uncharacterized protein</fullName>
    </submittedName>
</protein>
<proteinExistence type="predicted"/>
<organism evidence="1 2">
    <name type="scientific">Capnocytophaga ochracea</name>
    <dbReference type="NCBI Taxonomy" id="1018"/>
    <lineage>
        <taxon>Bacteria</taxon>
        <taxon>Pseudomonadati</taxon>
        <taxon>Bacteroidota</taxon>
        <taxon>Flavobacteriia</taxon>
        <taxon>Flavobacteriales</taxon>
        <taxon>Flavobacteriaceae</taxon>
        <taxon>Capnocytophaga</taxon>
    </lineage>
</organism>
<dbReference type="Proteomes" id="UP000249891">
    <property type="component" value="Unassembled WGS sequence"/>
</dbReference>
<dbReference type="EMBL" id="UARG01000038">
    <property type="protein sequence ID" value="SQA94457.1"/>
    <property type="molecule type" value="Genomic_DNA"/>
</dbReference>
<dbReference type="AlphaFoldDB" id="A0A2X2SVZ4"/>
<evidence type="ECO:0000313" key="2">
    <source>
        <dbReference type="Proteomes" id="UP000249891"/>
    </source>
</evidence>
<sequence>MNTKTLEDLEFPIVLSHLSDLCLTELGKKYALRIKPFDNQETLLLALNQTNEYLSSFDNNNTIPSHYANLSLPKLNSYLLKTLC</sequence>
<name>A0A2X2SVZ4_CAPOC</name>
<reference evidence="1 2" key="1">
    <citation type="submission" date="2018-06" db="EMBL/GenBank/DDBJ databases">
        <authorList>
            <consortium name="Pathogen Informatics"/>
            <person name="Doyle S."/>
        </authorList>
    </citation>
    <scope>NUCLEOTIDE SEQUENCE [LARGE SCALE GENOMIC DNA]</scope>
    <source>
        <strain evidence="1 2">NCTC11546</strain>
    </source>
</reference>
<accession>A0A2X2SVZ4</accession>